<evidence type="ECO:0000313" key="3">
    <source>
        <dbReference type="Proteomes" id="UP001226389"/>
    </source>
</evidence>
<evidence type="ECO:0000256" key="1">
    <source>
        <dbReference type="SAM" id="MobiDB-lite"/>
    </source>
</evidence>
<proteinExistence type="predicted"/>
<sequence>MYQQDNHPVPAAPSAGPGAQEFYLPLGGGVDPDLYVPEERLHSTGRLSRWIQSLRTPAVKARKSRP</sequence>
<dbReference type="EMBL" id="JAUSSY010000010">
    <property type="protein sequence ID" value="MDQ0119867.1"/>
    <property type="molecule type" value="Genomic_DNA"/>
</dbReference>
<dbReference type="Proteomes" id="UP001226389">
    <property type="component" value="Unassembled WGS sequence"/>
</dbReference>
<protein>
    <submittedName>
        <fullName evidence="2">Uncharacterized protein</fullName>
    </submittedName>
</protein>
<evidence type="ECO:0000313" key="2">
    <source>
        <dbReference type="EMBL" id="MDQ0119867.1"/>
    </source>
</evidence>
<comment type="caution">
    <text evidence="2">The sequence shown here is derived from an EMBL/GenBank/DDBJ whole genome shotgun (WGS) entry which is preliminary data.</text>
</comment>
<reference evidence="2 3" key="1">
    <citation type="submission" date="2023-07" db="EMBL/GenBank/DDBJ databases">
        <title>Sorghum-associated microbial communities from plants grown in Nebraska, USA.</title>
        <authorList>
            <person name="Schachtman D."/>
        </authorList>
    </citation>
    <scope>NUCLEOTIDE SEQUENCE [LARGE SCALE GENOMIC DNA]</scope>
    <source>
        <strain evidence="2 3">DS994</strain>
    </source>
</reference>
<accession>A0ABT9UJQ1</accession>
<dbReference type="RefSeq" id="WP_159630642.1">
    <property type="nucleotide sequence ID" value="NZ_JAUSSY010000010.1"/>
</dbReference>
<feature type="compositionally biased region" description="Low complexity" evidence="1">
    <location>
        <begin position="8"/>
        <end position="19"/>
    </location>
</feature>
<feature type="region of interest" description="Disordered" evidence="1">
    <location>
        <begin position="1"/>
        <end position="20"/>
    </location>
</feature>
<name>A0ABT9UJQ1_9MICC</name>
<keyword evidence="3" id="KW-1185">Reference proteome</keyword>
<gene>
    <name evidence="2" type="ORF">J2T22_003062</name>
</gene>
<organism evidence="2 3">
    <name type="scientific">Pseudarthrobacter defluvii</name>
    <dbReference type="NCBI Taxonomy" id="410837"/>
    <lineage>
        <taxon>Bacteria</taxon>
        <taxon>Bacillati</taxon>
        <taxon>Actinomycetota</taxon>
        <taxon>Actinomycetes</taxon>
        <taxon>Micrococcales</taxon>
        <taxon>Micrococcaceae</taxon>
        <taxon>Pseudarthrobacter</taxon>
    </lineage>
</organism>